<comment type="caution">
    <text evidence="2">The sequence shown here is derived from an EMBL/GenBank/DDBJ whole genome shotgun (WGS) entry which is preliminary data.</text>
</comment>
<dbReference type="Gene3D" id="3.30.360.10">
    <property type="entry name" value="Dihydrodipicolinate Reductase, domain 2"/>
    <property type="match status" value="1"/>
</dbReference>
<dbReference type="Pfam" id="PF03435">
    <property type="entry name" value="Sacchrp_dh_NADP"/>
    <property type="match status" value="1"/>
</dbReference>
<dbReference type="Proteomes" id="UP000199468">
    <property type="component" value="Unassembled WGS sequence"/>
</dbReference>
<evidence type="ECO:0000313" key="3">
    <source>
        <dbReference type="Proteomes" id="UP000199468"/>
    </source>
</evidence>
<dbReference type="InterPro" id="IPR036291">
    <property type="entry name" value="NAD(P)-bd_dom_sf"/>
</dbReference>
<dbReference type="SUPFAM" id="SSF55347">
    <property type="entry name" value="Glyceraldehyde-3-phosphate dehydrogenase-like, C-terminal domain"/>
    <property type="match status" value="1"/>
</dbReference>
<dbReference type="RefSeq" id="WP_170843268.1">
    <property type="nucleotide sequence ID" value="NZ_FNBZ01000001.1"/>
</dbReference>
<reference evidence="2 3" key="1">
    <citation type="submission" date="2016-10" db="EMBL/GenBank/DDBJ databases">
        <authorList>
            <person name="Varghese N."/>
            <person name="Submissions S."/>
        </authorList>
    </citation>
    <scope>NUCLEOTIDE SEQUENCE [LARGE SCALE GENOMIC DNA]</scope>
    <source>
        <strain evidence="2 3">DSM 26672</strain>
    </source>
</reference>
<dbReference type="EMBL" id="FNBZ01000001">
    <property type="protein sequence ID" value="SDF28473.1"/>
    <property type="molecule type" value="Genomic_DNA"/>
</dbReference>
<dbReference type="SUPFAM" id="SSF51735">
    <property type="entry name" value="NAD(P)-binding Rossmann-fold domains"/>
    <property type="match status" value="1"/>
</dbReference>
<organism evidence="2 3">
    <name type="scientific">Bosea robiniae</name>
    <dbReference type="NCBI Taxonomy" id="1036780"/>
    <lineage>
        <taxon>Bacteria</taxon>
        <taxon>Pseudomonadati</taxon>
        <taxon>Pseudomonadota</taxon>
        <taxon>Alphaproteobacteria</taxon>
        <taxon>Hyphomicrobiales</taxon>
        <taxon>Boseaceae</taxon>
        <taxon>Bosea</taxon>
    </lineage>
</organism>
<evidence type="ECO:0000259" key="1">
    <source>
        <dbReference type="Pfam" id="PF03435"/>
    </source>
</evidence>
<evidence type="ECO:0000313" key="2">
    <source>
        <dbReference type="EMBL" id="SDF28473.1"/>
    </source>
</evidence>
<accession>A0ABY0ND22</accession>
<feature type="domain" description="Saccharopine dehydrogenase NADP binding" evidence="1">
    <location>
        <begin position="14"/>
        <end position="112"/>
    </location>
</feature>
<sequence length="382" mass="41087">MPDRQENGRRRFKVAIIGAGRIGTALALLLREKPEFDVLMADPTEPGRRRVKQLGLPLADADPSHPARLDQLLTGADAVVAALPSSATPMVAAAARRHGTHYLDLGDDGTALEAIRREAEVASSCFVAQCGISPGLVSGLVLDLASRCGNEPDIAVRIGGLPQQPSGRLGYGLIWDIDATLREYTRPSVALIDGHKTELAPMSRCSPLRLGSCDYEAFVSSAIPDTLCERLAGKVASLVSYTIRYPGHADSIAFLLDELKLRERLYLLRNLFLNGLPEIADDRLLISIVATSGHDGSEIAEHFLREIEPVEIGGVVVGAMRRTAASHVAAVLDLLRCGSIGKSGLLAQEDIPFALLRENRFLAWFFEASATALQQSLSEPLS</sequence>
<protein>
    <submittedName>
        <fullName evidence="2">Saccharopine dehydrogenase, NADP-dependent</fullName>
    </submittedName>
</protein>
<dbReference type="Gene3D" id="3.40.50.720">
    <property type="entry name" value="NAD(P)-binding Rossmann-like Domain"/>
    <property type="match status" value="1"/>
</dbReference>
<gene>
    <name evidence="2" type="ORF">SAMN05421844_101248</name>
</gene>
<name>A0ABY0ND22_9HYPH</name>
<keyword evidence="3" id="KW-1185">Reference proteome</keyword>
<dbReference type="InterPro" id="IPR005097">
    <property type="entry name" value="Sacchrp_dh_NADP-bd"/>
</dbReference>
<proteinExistence type="predicted"/>